<dbReference type="VEuPathDB" id="FungiDB:F503_03066"/>
<organism evidence="3 4">
    <name type="scientific">Ophiostoma piceae (strain UAMH 11346)</name>
    <name type="common">Sap stain fungus</name>
    <dbReference type="NCBI Taxonomy" id="1262450"/>
    <lineage>
        <taxon>Eukaryota</taxon>
        <taxon>Fungi</taxon>
        <taxon>Dikarya</taxon>
        <taxon>Ascomycota</taxon>
        <taxon>Pezizomycotina</taxon>
        <taxon>Sordariomycetes</taxon>
        <taxon>Sordariomycetidae</taxon>
        <taxon>Ophiostomatales</taxon>
        <taxon>Ophiostomataceae</taxon>
        <taxon>Ophiostoma</taxon>
    </lineage>
</organism>
<feature type="region of interest" description="Disordered" evidence="1">
    <location>
        <begin position="122"/>
        <end position="141"/>
    </location>
</feature>
<evidence type="ECO:0000256" key="1">
    <source>
        <dbReference type="SAM" id="MobiDB-lite"/>
    </source>
</evidence>
<reference evidence="3 4" key="1">
    <citation type="journal article" date="2013" name="BMC Genomics">
        <title>The genome and transcriptome of the pine saprophyte Ophiostoma piceae, and a comparison with the bark beetle-associated pine pathogen Grosmannia clavigera.</title>
        <authorList>
            <person name="Haridas S."/>
            <person name="Wang Y."/>
            <person name="Lim L."/>
            <person name="Massoumi Alamouti S."/>
            <person name="Jackman S."/>
            <person name="Docking R."/>
            <person name="Robertson G."/>
            <person name="Birol I."/>
            <person name="Bohlmann J."/>
            <person name="Breuil C."/>
        </authorList>
    </citation>
    <scope>NUCLEOTIDE SEQUENCE [LARGE SCALE GENOMIC DNA]</scope>
    <source>
        <strain evidence="3 4">UAMH 11346</strain>
    </source>
</reference>
<dbReference type="eggNOG" id="ENOG502RN4E">
    <property type="taxonomic scope" value="Eukaryota"/>
</dbReference>
<dbReference type="OrthoDB" id="3637487at2759"/>
<proteinExistence type="predicted"/>
<dbReference type="AlphaFoldDB" id="S3BZE5"/>
<feature type="region of interest" description="Disordered" evidence="1">
    <location>
        <begin position="277"/>
        <end position="318"/>
    </location>
</feature>
<feature type="chain" id="PRO_5004506651" evidence="2">
    <location>
        <begin position="24"/>
        <end position="478"/>
    </location>
</feature>
<protein>
    <submittedName>
        <fullName evidence="3">Uncharacterized protein</fullName>
    </submittedName>
</protein>
<dbReference type="Proteomes" id="UP000016923">
    <property type="component" value="Unassembled WGS sequence"/>
</dbReference>
<evidence type="ECO:0000256" key="2">
    <source>
        <dbReference type="SAM" id="SignalP"/>
    </source>
</evidence>
<gene>
    <name evidence="3" type="ORF">F503_03066</name>
</gene>
<keyword evidence="4" id="KW-1185">Reference proteome</keyword>
<evidence type="ECO:0000313" key="4">
    <source>
        <dbReference type="Proteomes" id="UP000016923"/>
    </source>
</evidence>
<keyword evidence="2" id="KW-0732">Signal</keyword>
<sequence>MFQCSPSLHLLVLNLLSVHPPHCTPTAMMGLLDLPPELLLRIFTYVGAEYFREDISRLVVSKRWYSSAWETFASFLRLTAIPLARLAAEDQAPTEGGTGLDSAFTTYERVLSEIDIEVLGFEEERDGDRDGDGDDASKDEDTDDYAMLTGIISTPPVATEPSQLTMAFAQLAVVLKRCNSLSHMRLRTGPDMSSTWQPKAPILWTQPLADILAMEHLTSLDFDTAGALPMHAPGQPKAHLCEAISALLPNLHRLRCRMDDICASILDVPACYRIAETEGPSSIPGGQEAGKETRPEAEDGDDKNETNDTKQTEEINETSTIPRLRLKHLIINLSIAELTKTISSYRYPRTCNENAMWQFRRLQEAMETKATRLAKLLDKPEMVRIVSHTYPSLTTIAYDAITRRRYLLRGKDAWDAPGLLMRDPEGTGEQQSEEEEYDEQDMEEFEDLDDDDYDDDVSTSEESNPGDNGGEDSDYINV</sequence>
<feature type="compositionally biased region" description="Acidic residues" evidence="1">
    <location>
        <begin position="469"/>
        <end position="478"/>
    </location>
</feature>
<evidence type="ECO:0000313" key="3">
    <source>
        <dbReference type="EMBL" id="EPE06639.1"/>
    </source>
</evidence>
<feature type="region of interest" description="Disordered" evidence="1">
    <location>
        <begin position="418"/>
        <end position="478"/>
    </location>
</feature>
<dbReference type="HOGENOM" id="CLU_045152_0_0_1"/>
<accession>S3BZE5</accession>
<dbReference type="EMBL" id="KE148152">
    <property type="protein sequence ID" value="EPE06639.1"/>
    <property type="molecule type" value="Genomic_DNA"/>
</dbReference>
<dbReference type="STRING" id="1262450.S3BZE5"/>
<feature type="compositionally biased region" description="Acidic residues" evidence="1">
    <location>
        <begin position="431"/>
        <end position="459"/>
    </location>
</feature>
<feature type="compositionally biased region" description="Basic and acidic residues" evidence="1">
    <location>
        <begin position="289"/>
        <end position="313"/>
    </location>
</feature>
<name>S3BZE5_OPHP1</name>
<feature type="signal peptide" evidence="2">
    <location>
        <begin position="1"/>
        <end position="23"/>
    </location>
</feature>